<accession>A0ACB9M232</accession>
<organism evidence="1 2">
    <name type="scientific">Bauhinia variegata</name>
    <name type="common">Purple orchid tree</name>
    <name type="synonym">Phanera variegata</name>
    <dbReference type="NCBI Taxonomy" id="167791"/>
    <lineage>
        <taxon>Eukaryota</taxon>
        <taxon>Viridiplantae</taxon>
        <taxon>Streptophyta</taxon>
        <taxon>Embryophyta</taxon>
        <taxon>Tracheophyta</taxon>
        <taxon>Spermatophyta</taxon>
        <taxon>Magnoliopsida</taxon>
        <taxon>eudicotyledons</taxon>
        <taxon>Gunneridae</taxon>
        <taxon>Pentapetalae</taxon>
        <taxon>rosids</taxon>
        <taxon>fabids</taxon>
        <taxon>Fabales</taxon>
        <taxon>Fabaceae</taxon>
        <taxon>Cercidoideae</taxon>
        <taxon>Cercideae</taxon>
        <taxon>Bauhiniinae</taxon>
        <taxon>Bauhinia</taxon>
    </lineage>
</organism>
<comment type="caution">
    <text evidence="1">The sequence shown here is derived from an EMBL/GenBank/DDBJ whole genome shotgun (WGS) entry which is preliminary data.</text>
</comment>
<dbReference type="EMBL" id="CM039435">
    <property type="protein sequence ID" value="KAI4318142.1"/>
    <property type="molecule type" value="Genomic_DNA"/>
</dbReference>
<dbReference type="Proteomes" id="UP000828941">
    <property type="component" value="Chromosome 10"/>
</dbReference>
<proteinExistence type="predicted"/>
<evidence type="ECO:0000313" key="2">
    <source>
        <dbReference type="Proteomes" id="UP000828941"/>
    </source>
</evidence>
<name>A0ACB9M232_BAUVA</name>
<reference evidence="1 2" key="1">
    <citation type="journal article" date="2022" name="DNA Res.">
        <title>Chromosomal-level genome assembly of the orchid tree Bauhinia variegata (Leguminosae; Cercidoideae) supports the allotetraploid origin hypothesis of Bauhinia.</title>
        <authorList>
            <person name="Zhong Y."/>
            <person name="Chen Y."/>
            <person name="Zheng D."/>
            <person name="Pang J."/>
            <person name="Liu Y."/>
            <person name="Luo S."/>
            <person name="Meng S."/>
            <person name="Qian L."/>
            <person name="Wei D."/>
            <person name="Dai S."/>
            <person name="Zhou R."/>
        </authorList>
    </citation>
    <scope>NUCLEOTIDE SEQUENCE [LARGE SCALE GENOMIC DNA]</scope>
    <source>
        <strain evidence="1">BV-YZ2020</strain>
    </source>
</reference>
<sequence length="409" mass="44186">MPVLKLLLITGVGSFLAMERFDILGEDARKHLNTMVFFVFTPALVYSNLAETLTFKSMLMLWFMPINALLTLIIGTALGWLLIKITKIPHKLHGLVLGCCSTGNLGLLPLVIVPAVCKESGNLFGAADVCYRNAMAYASLSIAIGTIYTWTYTYNLIRIYSCNSSIVNKVDDSTENPLSAPKSDPEDISKCSTGPLVVAGDKNQNKDNAHTLDIEYTMSDGKEKVAETEKFMKCLRTFAAKLNLKKVLTPSTVGTIIGMIIGITPPFRKVLVGDGAPLRVVQDSTTMVGDAAISVMTLLVGANLLKGLKGSGIRLRSIVGIIVIRNIASPMAGVGIIRGAAHFGLIHHNPLYQFALLLQFALPPAVAISTFTQLFGAGEGECSVIMLATYAFATVSLTLWSTFFMWLVQ</sequence>
<keyword evidence="2" id="KW-1185">Reference proteome</keyword>
<evidence type="ECO:0000313" key="1">
    <source>
        <dbReference type="EMBL" id="KAI4318142.1"/>
    </source>
</evidence>
<gene>
    <name evidence="1" type="ORF">L6164_025948</name>
</gene>
<protein>
    <submittedName>
        <fullName evidence="1">Uncharacterized protein</fullName>
    </submittedName>
</protein>